<evidence type="ECO:0000256" key="3">
    <source>
        <dbReference type="ARBA" id="ARBA00022737"/>
    </source>
</evidence>
<keyword evidence="4" id="KW-1015">Disulfide bond</keyword>
<keyword evidence="2" id="KW-0732">Signal</keyword>
<dbReference type="InterPro" id="IPR009030">
    <property type="entry name" value="Growth_fac_rcpt_cys_sf"/>
</dbReference>
<evidence type="ECO:0000313" key="8">
    <source>
        <dbReference type="EMBL" id="KAK3238559.1"/>
    </source>
</evidence>
<dbReference type="PANTHER" id="PTHR10199:SF100">
    <property type="entry name" value="THROMBOSPONDIN, ISOFORM A"/>
    <property type="match status" value="1"/>
</dbReference>
<feature type="compositionally biased region" description="Pro residues" evidence="6">
    <location>
        <begin position="1912"/>
        <end position="1921"/>
    </location>
</feature>
<dbReference type="SMART" id="SM00181">
    <property type="entry name" value="EGF"/>
    <property type="match status" value="13"/>
</dbReference>
<keyword evidence="1 5" id="KW-0245">EGF-like domain</keyword>
<dbReference type="PROSITE" id="PS01187">
    <property type="entry name" value="EGF_CA"/>
    <property type="match status" value="2"/>
</dbReference>
<keyword evidence="3" id="KW-0677">Repeat</keyword>
<dbReference type="PROSITE" id="PS50026">
    <property type="entry name" value="EGF_3"/>
    <property type="match status" value="1"/>
</dbReference>
<evidence type="ECO:0000256" key="4">
    <source>
        <dbReference type="ARBA" id="ARBA00023157"/>
    </source>
</evidence>
<dbReference type="InterPro" id="IPR000742">
    <property type="entry name" value="EGF"/>
</dbReference>
<gene>
    <name evidence="8" type="ORF">CYMTET_51442</name>
</gene>
<protein>
    <recommendedName>
        <fullName evidence="7">EGF-like domain-containing protein</fullName>
    </recommendedName>
</protein>
<dbReference type="Pfam" id="PF02010">
    <property type="entry name" value="REJ"/>
    <property type="match status" value="1"/>
</dbReference>
<keyword evidence="9" id="KW-1185">Reference proteome</keyword>
<evidence type="ECO:0000256" key="5">
    <source>
        <dbReference type="PROSITE-ProRule" id="PRU00076"/>
    </source>
</evidence>
<evidence type="ECO:0000256" key="1">
    <source>
        <dbReference type="ARBA" id="ARBA00022536"/>
    </source>
</evidence>
<dbReference type="Proteomes" id="UP001190700">
    <property type="component" value="Unassembled WGS sequence"/>
</dbReference>
<dbReference type="SMART" id="SM00179">
    <property type="entry name" value="EGF_CA"/>
    <property type="match status" value="7"/>
</dbReference>
<dbReference type="Gene3D" id="2.10.25.10">
    <property type="entry name" value="Laminin"/>
    <property type="match status" value="6"/>
</dbReference>
<dbReference type="GO" id="GO:0005509">
    <property type="term" value="F:calcium ion binding"/>
    <property type="evidence" value="ECO:0007669"/>
    <property type="project" value="InterPro"/>
</dbReference>
<comment type="caution">
    <text evidence="5">Lacks conserved residue(s) required for the propagation of feature annotation.</text>
</comment>
<organism evidence="8 9">
    <name type="scientific">Cymbomonas tetramitiformis</name>
    <dbReference type="NCBI Taxonomy" id="36881"/>
    <lineage>
        <taxon>Eukaryota</taxon>
        <taxon>Viridiplantae</taxon>
        <taxon>Chlorophyta</taxon>
        <taxon>Pyramimonadophyceae</taxon>
        <taxon>Pyramimonadales</taxon>
        <taxon>Pyramimonadaceae</taxon>
        <taxon>Cymbomonas</taxon>
    </lineage>
</organism>
<proteinExistence type="predicted"/>
<accession>A0AAE0BM77</accession>
<dbReference type="InterPro" id="IPR049883">
    <property type="entry name" value="NOTCH1_EGF-like"/>
</dbReference>
<dbReference type="EMBL" id="LGRX02034176">
    <property type="protein sequence ID" value="KAK3238559.1"/>
    <property type="molecule type" value="Genomic_DNA"/>
</dbReference>
<name>A0AAE0BM77_9CHLO</name>
<dbReference type="InterPro" id="IPR002859">
    <property type="entry name" value="PKD/REJ-like"/>
</dbReference>
<dbReference type="InterPro" id="IPR018097">
    <property type="entry name" value="EGF_Ca-bd_CS"/>
</dbReference>
<evidence type="ECO:0000259" key="7">
    <source>
        <dbReference type="PROSITE" id="PS50026"/>
    </source>
</evidence>
<dbReference type="Pfam" id="PF07645">
    <property type="entry name" value="EGF_CA"/>
    <property type="match status" value="2"/>
</dbReference>
<evidence type="ECO:0000256" key="2">
    <source>
        <dbReference type="ARBA" id="ARBA00022729"/>
    </source>
</evidence>
<dbReference type="PANTHER" id="PTHR10199">
    <property type="entry name" value="THROMBOSPONDIN"/>
    <property type="match status" value="1"/>
</dbReference>
<dbReference type="InterPro" id="IPR001881">
    <property type="entry name" value="EGF-like_Ca-bd_dom"/>
</dbReference>
<evidence type="ECO:0000256" key="6">
    <source>
        <dbReference type="SAM" id="MobiDB-lite"/>
    </source>
</evidence>
<comment type="caution">
    <text evidence="8">The sequence shown here is derived from an EMBL/GenBank/DDBJ whole genome shotgun (WGS) entry which is preliminary data.</text>
</comment>
<dbReference type="SUPFAM" id="SSF57184">
    <property type="entry name" value="Growth factor receptor domain"/>
    <property type="match status" value="1"/>
</dbReference>
<reference evidence="8 9" key="1">
    <citation type="journal article" date="2015" name="Genome Biol. Evol.">
        <title>Comparative Genomics of a Bacterivorous Green Alga Reveals Evolutionary Causalities and Consequences of Phago-Mixotrophic Mode of Nutrition.</title>
        <authorList>
            <person name="Burns J.A."/>
            <person name="Paasch A."/>
            <person name="Narechania A."/>
            <person name="Kim E."/>
        </authorList>
    </citation>
    <scope>NUCLEOTIDE SEQUENCE [LARGE SCALE GENOMIC DNA]</scope>
    <source>
        <strain evidence="8 9">PLY_AMNH</strain>
    </source>
</reference>
<sequence>MRYRMRPLRCWDVPTSQVEITSVYLGSTYVDIVITYPSRSLSEGRSEQDFAALVMAEGGIARVFQNSSHLGEYEVWVANFSTVLLNDAGNTITWHIISSEEPVASTGPAAAPRDPECAPAAPGCQAAAPLARCADGANGGCDPRAQCVDAEGGRTCGACPPGFYGDGATRCLDVDECAVPAPCDPLTECQNSEGGFACSPCPPGFRGSGATACREVTVDTSCAEHNGGCDPLVQCTELTLQHGGGTSCGVCPEGYVGSGDSACLDFDACVPEPCFAGVDCEDVPAPGFGYACGSCPPGLVGDGERCFEDVCATSAPCDPLVTCASREGGHTCGPCPAGYLAQGAACLDIDECAGAARGACDPHVRCVNQPGGFKCGKCPEGMLGSGYTRCLQASPCGVDNGGCDPLTTCSNARGGAPECGACPIGYAGTGAAGCVDEDGCAAAGAVGACFGSCLDVQAPGTGYACAPCPPEMVGGGRTCAPNLCYIANGGCDAGVTCIMDAAAGTRECGACPAGTAPVPDFSLSSGFRCAEADGCRLEPCWQQGSFTQSCMDIPAPGTGRTCGACPAGFMAAEEGAGCVDVDECVLSANGGCWVSAAAATIRARCTNAPGGRLCGSCPAGYIGTGETECRKLSLCNDNNGGCDPLTACSVASAGAGGVSCGPCPAGHSGTGATACVDVDGCALEPCFPGVACADVAAPGEGRTCGSCPEAVDGVMKASAINQLAGSFDGMSSENCVVTQGVAYWWEAVASDGAAVLLDSAVNMRETLTLHLPRHTLAANRAYSVRLTATLRGNTRVRAAADTSFVVEWQALVAVIRGGAVTTGEGLPVLLDAGESFDPDSLPEEMTFRWSCVRVDASGAERNCRMRSGALLPTQMTSTRLNLTMRGDTPGAEYVWECQVAKGDRWALVTTWMTVSKEPVPVAAIVPLGRKHIPSEILRLRSQVTSTRPETVSMKWTVAAGEGTPDLDIGVAARIVLDLPDLVIAPHSLQPGGMYWFALRIQDSYGPASCIMEVQVNQPPYAGGLTVHPLRGTMSETVFDVQSFGWQDDPADLPLWYQLRYDILGAEAGTIWWTAWQPSPVFAEQMTSAGLEEHGHAVAVRLLARDAYGAFGEVATNLTVYPLVFASEAARLLHVDIAIENASQQVLQYGIDTSPTVASIASIFNDLDGLSSGLKLEDNATLMGLNASSSRRQGQRHKMMGVLHEVWERLPSTTDTVTRMAQNAAKVASKPAELNRDSRGEFQTLAMSLVAATMGSGEERWLDQEGAAALLHGLSSVTVSGMGTANQSEVVGTSVEVVRRIGLSNMQAMVPEEDPVAISTTVHSSLSMRLDLGSNRSRAYVAPVETPGGGALQMQSSLAAALGEHCDLSAVDLLVTSSAVDPHAAAGSAREVDVAVSNMTSVSLHESDRGAELPVSGLEEALTILLPICLPANLTSQVLPDDDDPRSKARRRRDAAAARAAEMVAPFAGAECRFWDEARGAYGAEGCATLPNPRPPNTSVYWRTRNVFALGRLAEAWDVVDERVAANLSFTAGCEEVWGAAYPEYRGEDAGWRKYVGEPCRLVDKGNEAGCWWEWRVAAFQGPGCVWVEETSCLCTHLTDFASVQQAELGSISDPPVPPEVYSSGDMTGVTWAEVLSSTALLAVLAVLVLGTPLLYTVSNEIHYRERIHVLQQLVDVQEGSVFRQIDGMWTWTIVNPGSYIGALASKHNDRHKALMKVSAISQCLTGVMREQKLRKGRVANKFLKKWRKAPNGGEDNNSSQVTFGGLVAMLRGPRAPPQAVGQHQLGSQSLNLNRVSINTDALSVHLKAPEPALLEMKVFKKLRLAAREKRQAKLRSVFIASGATERFRQPLRASRDKAAADQSNHAIGAPLTNQTMPLARRTEDVWAAGSQHALLTGPPAGYPDQIAVDRLAPPPHPPPPSLLAGSL</sequence>
<feature type="domain" description="EGF-like" evidence="7">
    <location>
        <begin position="173"/>
        <end position="211"/>
    </location>
</feature>
<evidence type="ECO:0000313" key="9">
    <source>
        <dbReference type="Proteomes" id="UP001190700"/>
    </source>
</evidence>
<dbReference type="FunFam" id="2.10.25.10:FF:000038">
    <property type="entry name" value="Fibrillin 2"/>
    <property type="match status" value="1"/>
</dbReference>
<dbReference type="CDD" id="cd00054">
    <property type="entry name" value="EGF_CA"/>
    <property type="match status" value="2"/>
</dbReference>
<feature type="region of interest" description="Disordered" evidence="6">
    <location>
        <begin position="1897"/>
        <end position="1927"/>
    </location>
</feature>